<keyword evidence="3" id="KW-1185">Reference proteome</keyword>
<organism evidence="2 3">
    <name type="scientific">Agrobacterium rosae</name>
    <dbReference type="NCBI Taxonomy" id="1972867"/>
    <lineage>
        <taxon>Bacteria</taxon>
        <taxon>Pseudomonadati</taxon>
        <taxon>Pseudomonadota</taxon>
        <taxon>Alphaproteobacteria</taxon>
        <taxon>Hyphomicrobiales</taxon>
        <taxon>Rhizobiaceae</taxon>
        <taxon>Rhizobium/Agrobacterium group</taxon>
        <taxon>Agrobacterium</taxon>
    </lineage>
</organism>
<accession>A0ABU4W1L4</accession>
<dbReference type="PANTHER" id="PTHR11803">
    <property type="entry name" value="2-IMINOBUTANOATE/2-IMINOPROPANOATE DEAMINASE RIDA"/>
    <property type="match status" value="1"/>
</dbReference>
<dbReference type="InterPro" id="IPR006175">
    <property type="entry name" value="YjgF/YER057c/UK114"/>
</dbReference>
<comment type="caution">
    <text evidence="2">The sequence shown here is derived from an EMBL/GenBank/DDBJ whole genome shotgun (WGS) entry which is preliminary data.</text>
</comment>
<dbReference type="EMBL" id="JAVRAD010000011">
    <property type="protein sequence ID" value="MDX8331674.1"/>
    <property type="molecule type" value="Genomic_DNA"/>
</dbReference>
<evidence type="ECO:0000256" key="1">
    <source>
        <dbReference type="ARBA" id="ARBA00010552"/>
    </source>
</evidence>
<dbReference type="Pfam" id="PF01042">
    <property type="entry name" value="Ribonuc_L-PSP"/>
    <property type="match status" value="1"/>
</dbReference>
<dbReference type="CDD" id="cd02198">
    <property type="entry name" value="YjgH_like"/>
    <property type="match status" value="1"/>
</dbReference>
<protein>
    <submittedName>
        <fullName evidence="2">RidA family protein</fullName>
    </submittedName>
</protein>
<reference evidence="2" key="1">
    <citation type="journal article" date="2023" name="Phytobiomes J">
        <title>Deciphering the key players within the bacterial microbiota associated with aerial crown gall tumors on rhododendron: Insights into the gallobiome.</title>
        <authorList>
            <person name="Kuzmanovic N."/>
            <person name="Nesme J."/>
            <person name="Wolf J."/>
            <person name="Neumann-Schaal M."/>
            <person name="Petersen J."/>
            <person name="Fernandez-Gnecco G."/>
            <person name="Sproeer C."/>
            <person name="Bunk B."/>
            <person name="Overmann J."/>
            <person name="Sorensen S.J."/>
            <person name="Idczak E."/>
            <person name="Smalla K."/>
        </authorList>
    </citation>
    <scope>NUCLEOTIDE SEQUENCE [LARGE SCALE GENOMIC DNA]</scope>
    <source>
        <strain evidence="2">Rho-14.1</strain>
    </source>
</reference>
<dbReference type="PANTHER" id="PTHR11803:SF58">
    <property type="entry name" value="PROTEIN HMF1-RELATED"/>
    <property type="match status" value="1"/>
</dbReference>
<evidence type="ECO:0000313" key="2">
    <source>
        <dbReference type="EMBL" id="MDX8331674.1"/>
    </source>
</evidence>
<gene>
    <name evidence="2" type="ORF">RMS29_20875</name>
</gene>
<dbReference type="Gene3D" id="3.30.1330.40">
    <property type="entry name" value="RutC-like"/>
    <property type="match status" value="1"/>
</dbReference>
<dbReference type="InterPro" id="IPR038743">
    <property type="entry name" value="YjgH-like"/>
</dbReference>
<proteinExistence type="inferred from homology"/>
<sequence length="142" mass="15761">MQTKKELFVNRKIIVPLAMKPIAERAGYAPAVRVENLVFCAGQVGRDANMNVINDPEKQFEACWDNLATVLSAAGCSFEDIVEMTSYHVGLQQHMHTFRKVKDRIFPRGTCAWTCIGVAELAHPNLLVEIKVVAAISSPPHE</sequence>
<dbReference type="Proteomes" id="UP001277561">
    <property type="component" value="Unassembled WGS sequence"/>
</dbReference>
<dbReference type="SUPFAM" id="SSF55298">
    <property type="entry name" value="YjgF-like"/>
    <property type="match status" value="1"/>
</dbReference>
<dbReference type="RefSeq" id="WP_103587565.1">
    <property type="nucleotide sequence ID" value="NZ_CP192766.1"/>
</dbReference>
<name>A0ABU4W1L4_9HYPH</name>
<evidence type="ECO:0000313" key="3">
    <source>
        <dbReference type="Proteomes" id="UP001277561"/>
    </source>
</evidence>
<comment type="similarity">
    <text evidence="1">Belongs to the RutC family.</text>
</comment>
<dbReference type="InterPro" id="IPR035959">
    <property type="entry name" value="RutC-like_sf"/>
</dbReference>